<feature type="region of interest" description="Disordered" evidence="1">
    <location>
        <begin position="69"/>
        <end position="107"/>
    </location>
</feature>
<proteinExistence type="predicted"/>
<dbReference type="Proteomes" id="UP000011014">
    <property type="component" value="Unassembled WGS sequence"/>
</dbReference>
<dbReference type="EMBL" id="FN654643">
    <property type="protein sequence ID" value="CBY35539.1"/>
    <property type="molecule type" value="Genomic_DNA"/>
</dbReference>
<evidence type="ECO:0000313" key="3">
    <source>
        <dbReference type="EMBL" id="CBY35539.1"/>
    </source>
</evidence>
<dbReference type="Proteomes" id="UP000001307">
    <property type="component" value="Unassembled WGS sequence"/>
</dbReference>
<protein>
    <submittedName>
        <fullName evidence="2">Uncharacterized protein</fullName>
    </submittedName>
</protein>
<feature type="region of interest" description="Disordered" evidence="1">
    <location>
        <begin position="1"/>
        <end position="42"/>
    </location>
</feature>
<sequence length="107" mass="12014">MAHLEDHIKRGNGGLPSETDFHSGTRINEQPSNQNKSSNNNIDIRNFVPKLIEPISAAAPETITYNRSSKRKVIQKGHGAQMSWLESESKRTQNAHLQHQLSKETSL</sequence>
<name>E4XIT1_OIKDI</name>
<dbReference type="EMBL" id="FN653056">
    <property type="protein sequence ID" value="CBY24615.1"/>
    <property type="molecule type" value="Genomic_DNA"/>
</dbReference>
<evidence type="ECO:0000313" key="4">
    <source>
        <dbReference type="Proteomes" id="UP000001307"/>
    </source>
</evidence>
<feature type="compositionally biased region" description="Low complexity" evidence="1">
    <location>
        <begin position="32"/>
        <end position="41"/>
    </location>
</feature>
<keyword evidence="4" id="KW-1185">Reference proteome</keyword>
<gene>
    <name evidence="2" type="ORF">GSOID_T00012507001</name>
    <name evidence="3" type="ORF">GSOID_T00027362001</name>
</gene>
<reference evidence="2" key="1">
    <citation type="journal article" date="2010" name="Science">
        <title>Plasticity of animal genome architecture unmasked by rapid evolution of a pelagic tunicate.</title>
        <authorList>
            <person name="Denoeud F."/>
            <person name="Henriet S."/>
            <person name="Mungpakdee S."/>
            <person name="Aury J.M."/>
            <person name="Da Silva C."/>
            <person name="Brinkmann H."/>
            <person name="Mikhaleva J."/>
            <person name="Olsen L.C."/>
            <person name="Jubin C."/>
            <person name="Canestro C."/>
            <person name="Bouquet J.M."/>
            <person name="Danks G."/>
            <person name="Poulain J."/>
            <person name="Campsteijn C."/>
            <person name="Adamski M."/>
            <person name="Cross I."/>
            <person name="Yadetie F."/>
            <person name="Muffato M."/>
            <person name="Louis A."/>
            <person name="Butcher S."/>
            <person name="Tsagkogeorga G."/>
            <person name="Konrad A."/>
            <person name="Singh S."/>
            <person name="Jensen M.F."/>
            <person name="Cong E.H."/>
            <person name="Eikeseth-Otteraa H."/>
            <person name="Noel B."/>
            <person name="Anthouard V."/>
            <person name="Porcel B.M."/>
            <person name="Kachouri-Lafond R."/>
            <person name="Nishino A."/>
            <person name="Ugolini M."/>
            <person name="Chourrout P."/>
            <person name="Nishida H."/>
            <person name="Aasland R."/>
            <person name="Huzurbazar S."/>
            <person name="Westhof E."/>
            <person name="Delsuc F."/>
            <person name="Lehrach H."/>
            <person name="Reinhardt R."/>
            <person name="Weissenbach J."/>
            <person name="Roy S.W."/>
            <person name="Artiguenave F."/>
            <person name="Postlethwait J.H."/>
            <person name="Manak J.R."/>
            <person name="Thompson E.M."/>
            <person name="Jaillon O."/>
            <person name="Du Pasquier L."/>
            <person name="Boudinot P."/>
            <person name="Liberles D.A."/>
            <person name="Volff J.N."/>
            <person name="Philippe H."/>
            <person name="Lenhard B."/>
            <person name="Roest Crollius H."/>
            <person name="Wincker P."/>
            <person name="Chourrout D."/>
        </authorList>
    </citation>
    <scope>NUCLEOTIDE SEQUENCE [LARGE SCALE GENOMIC DNA]</scope>
</reference>
<dbReference type="InParanoid" id="E4XIT1"/>
<evidence type="ECO:0000313" key="2">
    <source>
        <dbReference type="EMBL" id="CBY24615.1"/>
    </source>
</evidence>
<accession>E4XIT1</accession>
<evidence type="ECO:0000256" key="1">
    <source>
        <dbReference type="SAM" id="MobiDB-lite"/>
    </source>
</evidence>
<feature type="compositionally biased region" description="Polar residues" evidence="1">
    <location>
        <begin position="92"/>
        <end position="107"/>
    </location>
</feature>
<dbReference type="AlphaFoldDB" id="E4XIT1"/>
<organism evidence="2">
    <name type="scientific">Oikopleura dioica</name>
    <name type="common">Tunicate</name>
    <dbReference type="NCBI Taxonomy" id="34765"/>
    <lineage>
        <taxon>Eukaryota</taxon>
        <taxon>Metazoa</taxon>
        <taxon>Chordata</taxon>
        <taxon>Tunicata</taxon>
        <taxon>Appendicularia</taxon>
        <taxon>Copelata</taxon>
        <taxon>Oikopleuridae</taxon>
        <taxon>Oikopleura</taxon>
    </lineage>
</organism>